<feature type="compositionally biased region" description="Basic and acidic residues" evidence="1">
    <location>
        <begin position="135"/>
        <end position="162"/>
    </location>
</feature>
<reference evidence="2 3" key="1">
    <citation type="journal article" date="2024" name="Nat. Commun.">
        <title>Phylogenomics reveals the evolutionary origins of lichenization in chlorophyte algae.</title>
        <authorList>
            <person name="Puginier C."/>
            <person name="Libourel C."/>
            <person name="Otte J."/>
            <person name="Skaloud P."/>
            <person name="Haon M."/>
            <person name="Grisel S."/>
            <person name="Petersen M."/>
            <person name="Berrin J.G."/>
            <person name="Delaux P.M."/>
            <person name="Dal Grande F."/>
            <person name="Keller J."/>
        </authorList>
    </citation>
    <scope>NUCLEOTIDE SEQUENCE [LARGE SCALE GENOMIC DNA]</scope>
    <source>
        <strain evidence="2 3">SAG 2043</strain>
    </source>
</reference>
<accession>A0AAW1Q2B1</accession>
<dbReference type="InterPro" id="IPR022234">
    <property type="entry name" value="DUF3759"/>
</dbReference>
<proteinExistence type="predicted"/>
<evidence type="ECO:0000256" key="1">
    <source>
        <dbReference type="SAM" id="MobiDB-lite"/>
    </source>
</evidence>
<dbReference type="Pfam" id="PF12585">
    <property type="entry name" value="DUF3759"/>
    <property type="match status" value="1"/>
</dbReference>
<feature type="region of interest" description="Disordered" evidence="1">
    <location>
        <begin position="125"/>
        <end position="169"/>
    </location>
</feature>
<keyword evidence="3" id="KW-1185">Reference proteome</keyword>
<name>A0AAW1Q2B1_9CHLO</name>
<evidence type="ECO:0000313" key="3">
    <source>
        <dbReference type="Proteomes" id="UP001489004"/>
    </source>
</evidence>
<dbReference type="Proteomes" id="UP001489004">
    <property type="component" value="Unassembled WGS sequence"/>
</dbReference>
<dbReference type="AlphaFoldDB" id="A0AAW1Q2B1"/>
<evidence type="ECO:0000313" key="2">
    <source>
        <dbReference type="EMBL" id="KAK9814289.1"/>
    </source>
</evidence>
<dbReference type="PANTHER" id="PTHR37450">
    <property type="entry name" value="CIPC PROTEIN"/>
    <property type="match status" value="1"/>
</dbReference>
<evidence type="ECO:0008006" key="4">
    <source>
        <dbReference type="Google" id="ProtNLM"/>
    </source>
</evidence>
<dbReference type="PANTHER" id="PTHR37450:SF1">
    <property type="entry name" value="CIPC PROTEIN"/>
    <property type="match status" value="1"/>
</dbReference>
<sequence length="169" mass="19002">MVFGWGEHEQAHDELYGDKEHDGCWTHEALAGGAAFYAMRQYEQKREREGVSGDHAFLKEMLAAAAGAEVDKLVETKGLDYIDREKAKRHAEQQAFAMYDQRYGGGGQGYGGDFGYGGDAYGREQGYGGGGGYDGRQEGYGEGRREERHEERREERREEYGRGGEYGYN</sequence>
<protein>
    <recommendedName>
        <fullName evidence="4">CipC-like antibiotic response protein</fullName>
    </recommendedName>
</protein>
<dbReference type="EMBL" id="JALJOR010000007">
    <property type="protein sequence ID" value="KAK9814289.1"/>
    <property type="molecule type" value="Genomic_DNA"/>
</dbReference>
<gene>
    <name evidence="2" type="ORF">WJX72_003476</name>
</gene>
<organism evidence="2 3">
    <name type="scientific">[Myrmecia] bisecta</name>
    <dbReference type="NCBI Taxonomy" id="41462"/>
    <lineage>
        <taxon>Eukaryota</taxon>
        <taxon>Viridiplantae</taxon>
        <taxon>Chlorophyta</taxon>
        <taxon>core chlorophytes</taxon>
        <taxon>Trebouxiophyceae</taxon>
        <taxon>Trebouxiales</taxon>
        <taxon>Trebouxiaceae</taxon>
        <taxon>Myrmecia</taxon>
    </lineage>
</organism>
<comment type="caution">
    <text evidence="2">The sequence shown here is derived from an EMBL/GenBank/DDBJ whole genome shotgun (WGS) entry which is preliminary data.</text>
</comment>
<feature type="compositionally biased region" description="Gly residues" evidence="1">
    <location>
        <begin position="125"/>
        <end position="134"/>
    </location>
</feature>